<dbReference type="AlphaFoldDB" id="A0A2H0TJY0"/>
<dbReference type="GO" id="GO:0031415">
    <property type="term" value="C:NatA complex"/>
    <property type="evidence" value="ECO:0007669"/>
    <property type="project" value="InterPro"/>
</dbReference>
<dbReference type="EMBL" id="PFCK01000011">
    <property type="protein sequence ID" value="PIR71841.1"/>
    <property type="molecule type" value="Genomic_DNA"/>
</dbReference>
<dbReference type="SUPFAM" id="SSF55729">
    <property type="entry name" value="Acyl-CoA N-acyltransferases (Nat)"/>
    <property type="match status" value="1"/>
</dbReference>
<gene>
    <name evidence="4" type="ORF">COU43_00300</name>
</gene>
<evidence type="ECO:0000313" key="4">
    <source>
        <dbReference type="EMBL" id="PIR71841.1"/>
    </source>
</evidence>
<dbReference type="PANTHER" id="PTHR23091">
    <property type="entry name" value="N-TERMINAL ACETYLTRANSFERASE"/>
    <property type="match status" value="1"/>
</dbReference>
<dbReference type="Gene3D" id="3.40.630.30">
    <property type="match status" value="1"/>
</dbReference>
<dbReference type="PROSITE" id="PS51186">
    <property type="entry name" value="GNAT"/>
    <property type="match status" value="1"/>
</dbReference>
<evidence type="ECO:0000259" key="3">
    <source>
        <dbReference type="PROSITE" id="PS51186"/>
    </source>
</evidence>
<accession>A0A2H0TJY0</accession>
<evidence type="ECO:0000313" key="5">
    <source>
        <dbReference type="Proteomes" id="UP000228909"/>
    </source>
</evidence>
<dbReference type="PANTHER" id="PTHR23091:SF4">
    <property type="entry name" value="N-TERMINAL AMINO-ACID N(ALPHA)-ACETYLTRANSFERASE NATA"/>
    <property type="match status" value="1"/>
</dbReference>
<comment type="caution">
    <text evidence="4">The sequence shown here is derived from an EMBL/GenBank/DDBJ whole genome shotgun (WGS) entry which is preliminary data.</text>
</comment>
<dbReference type="Pfam" id="PF00583">
    <property type="entry name" value="Acetyltransf_1"/>
    <property type="match status" value="1"/>
</dbReference>
<dbReference type="GO" id="GO:0004596">
    <property type="term" value="F:protein-N-terminal amino-acid acetyltransferase activity"/>
    <property type="evidence" value="ECO:0007669"/>
    <property type="project" value="InterPro"/>
</dbReference>
<protein>
    <submittedName>
        <fullName evidence="4">Ribosomal-protein-alanine N-acetyltransferase</fullName>
    </submittedName>
</protein>
<proteinExistence type="predicted"/>
<organism evidence="4 5">
    <name type="scientific">Candidatus Nealsonbacteria bacterium CG10_big_fil_rev_8_21_14_0_10_37_25</name>
    <dbReference type="NCBI Taxonomy" id="1974711"/>
    <lineage>
        <taxon>Bacteria</taxon>
        <taxon>Candidatus Nealsoniibacteriota</taxon>
    </lineage>
</organism>
<name>A0A2H0TJY0_9BACT</name>
<feature type="domain" description="N-acetyltransferase" evidence="3">
    <location>
        <begin position="3"/>
        <end position="162"/>
    </location>
</feature>
<sequence>MKIKLRRFKFSDLEEVMKIKKASFPQPWPEIYFKKLYKEHPNDFLVAELCSSPRFAGAREVADLAGKVVGYIFLGYAKPNKSGSIKTLAVDSNYRHRGIGKELVNFIIQRLKGRSVKKVFLHTRRKNRAASSFYKKLGFRIIKIVKNYYCNGDDAYLMKKEI</sequence>
<dbReference type="InterPro" id="IPR000182">
    <property type="entry name" value="GNAT_dom"/>
</dbReference>
<keyword evidence="1 4" id="KW-0808">Transferase</keyword>
<dbReference type="InterPro" id="IPR045047">
    <property type="entry name" value="Ard1-like"/>
</dbReference>
<evidence type="ECO:0000256" key="2">
    <source>
        <dbReference type="ARBA" id="ARBA00023315"/>
    </source>
</evidence>
<dbReference type="InterPro" id="IPR016181">
    <property type="entry name" value="Acyl_CoA_acyltransferase"/>
</dbReference>
<dbReference type="CDD" id="cd04301">
    <property type="entry name" value="NAT_SF"/>
    <property type="match status" value="1"/>
</dbReference>
<dbReference type="Proteomes" id="UP000228909">
    <property type="component" value="Unassembled WGS sequence"/>
</dbReference>
<keyword evidence="2" id="KW-0012">Acyltransferase</keyword>
<evidence type="ECO:0000256" key="1">
    <source>
        <dbReference type="ARBA" id="ARBA00022679"/>
    </source>
</evidence>
<reference evidence="5" key="1">
    <citation type="submission" date="2017-09" db="EMBL/GenBank/DDBJ databases">
        <title>Depth-based differentiation of microbial function through sediment-hosted aquifers and enrichment of novel symbionts in the deep terrestrial subsurface.</title>
        <authorList>
            <person name="Probst A.J."/>
            <person name="Ladd B."/>
            <person name="Jarett J.K."/>
            <person name="Geller-Mcgrath D.E."/>
            <person name="Sieber C.M.K."/>
            <person name="Emerson J.B."/>
            <person name="Anantharaman K."/>
            <person name="Thomas B.C."/>
            <person name="Malmstrom R."/>
            <person name="Stieglmeier M."/>
            <person name="Klingl A."/>
            <person name="Woyke T."/>
            <person name="Ryan C.M."/>
            <person name="Banfield J.F."/>
        </authorList>
    </citation>
    <scope>NUCLEOTIDE SEQUENCE [LARGE SCALE GENOMIC DNA]</scope>
</reference>